<keyword evidence="1" id="KW-0472">Membrane</keyword>
<dbReference type="AlphaFoldDB" id="A0A6A4Z9H4"/>
<feature type="non-terminal residue" evidence="2">
    <location>
        <position position="1"/>
    </location>
</feature>
<accession>A0A6A4Z9H4</accession>
<feature type="transmembrane region" description="Helical" evidence="1">
    <location>
        <begin position="248"/>
        <end position="270"/>
    </location>
</feature>
<protein>
    <submittedName>
        <fullName evidence="2">Uncharacterized protein</fullName>
    </submittedName>
</protein>
<comment type="caution">
    <text evidence="2">The sequence shown here is derived from an EMBL/GenBank/DDBJ whole genome shotgun (WGS) entry which is preliminary data.</text>
</comment>
<sequence length="692" mass="76242">TAYQSIPTIGLTPFPPNFGGDGLTYHGGNLLCLINPGTPFLQAQFAFDDACSIPTRFTILGTNKNMLFALFASGATNLDAICSLQDSANCISTLTQVQSQLSIIGATGPSFSSLRQQATLDMPIINVTQYAQDILSNWLILQQPLLTPDPHWSFYGWLTLFDWAEGQREVVSVEGDLSTVVVMSERFPIFQLTMIDGNLNSQSGPRVIYSLVLYTTIAIGFVALIVFGYTLRDGYAINGRHCFSFNRVAALVWVGRPLFLLRGLTAVLMLSTSQPHLGLQPNGYAQFTNVPRTFLETCVVAGEATWVVYVINDAFVVFAVDLARFAAPMASALAWLVTVGLDVVQPIKLHVSLDRVCTTGDADEYLFCHSGVVVVGSWTRVCVLGVVDIVAVLLAFGVVLVKQHGRRFHNPTTSAQSTPLLLHLHGSAQAFLSLPRRDAAMELDSVASAMSGLIQFAVRRRTYTFDINLWTVAENEIHRHGKSILVRSVSVKAKMASHPSLAHQRLSWGMAAIAIGSSLAYVVLTATGSVSYIVVSKVNFANDFYWATFNMTAHHIAIADWFNQQLWLDRNMTNIRLDDPKWSTLGVNYTSSTLQVVSSPWYGPRLQFEKLNTVRASIQGLRQSDGCLAPWIYSQYCWLDVQRRWAMANSPIRQTRLFFGISIGTNFGIAGAKLSIWLLARTWSCPNLVEIG</sequence>
<keyword evidence="1" id="KW-1133">Transmembrane helix</keyword>
<proteinExistence type="predicted"/>
<name>A0A6A4Z9H4_9STRA</name>
<evidence type="ECO:0000256" key="1">
    <source>
        <dbReference type="SAM" id="Phobius"/>
    </source>
</evidence>
<feature type="transmembrane region" description="Helical" evidence="1">
    <location>
        <begin position="506"/>
        <end position="524"/>
    </location>
</feature>
<evidence type="ECO:0000313" key="2">
    <source>
        <dbReference type="EMBL" id="KAF0709134.1"/>
    </source>
</evidence>
<feature type="transmembrane region" description="Helical" evidence="1">
    <location>
        <begin position="207"/>
        <end position="227"/>
    </location>
</feature>
<feature type="transmembrane region" description="Helical" evidence="1">
    <location>
        <begin position="544"/>
        <end position="562"/>
    </location>
</feature>
<feature type="transmembrane region" description="Helical" evidence="1">
    <location>
        <begin position="378"/>
        <end position="401"/>
    </location>
</feature>
<gene>
    <name evidence="2" type="ORF">As57867_006068</name>
</gene>
<dbReference type="EMBL" id="VJMH01002342">
    <property type="protein sequence ID" value="KAF0709134.1"/>
    <property type="molecule type" value="Genomic_DNA"/>
</dbReference>
<feature type="transmembrane region" description="Helical" evidence="1">
    <location>
        <begin position="657"/>
        <end position="680"/>
    </location>
</feature>
<organism evidence="2">
    <name type="scientific">Aphanomyces stellatus</name>
    <dbReference type="NCBI Taxonomy" id="120398"/>
    <lineage>
        <taxon>Eukaryota</taxon>
        <taxon>Sar</taxon>
        <taxon>Stramenopiles</taxon>
        <taxon>Oomycota</taxon>
        <taxon>Saprolegniomycetes</taxon>
        <taxon>Saprolegniales</taxon>
        <taxon>Verrucalvaceae</taxon>
        <taxon>Aphanomyces</taxon>
    </lineage>
</organism>
<reference evidence="2" key="1">
    <citation type="submission" date="2019-06" db="EMBL/GenBank/DDBJ databases">
        <title>Genomics analysis of Aphanomyces spp. identifies a new class of oomycete effector associated with host adaptation.</title>
        <authorList>
            <person name="Gaulin E."/>
        </authorList>
    </citation>
    <scope>NUCLEOTIDE SEQUENCE</scope>
    <source>
        <strain evidence="2">CBS 578.67</strain>
    </source>
</reference>
<keyword evidence="1" id="KW-0812">Transmembrane</keyword>